<evidence type="ECO:0000313" key="5">
    <source>
        <dbReference type="EMBL" id="GAA1942365.1"/>
    </source>
</evidence>
<evidence type="ECO:0008006" key="7">
    <source>
        <dbReference type="Google" id="ProtNLM"/>
    </source>
</evidence>
<dbReference type="InterPro" id="IPR025734">
    <property type="entry name" value="EspG"/>
</dbReference>
<keyword evidence="4" id="KW-0143">Chaperone</keyword>
<protein>
    <recommendedName>
        <fullName evidence="7">EspG family protein</fullName>
    </recommendedName>
</protein>
<dbReference type="Proteomes" id="UP001501116">
    <property type="component" value="Unassembled WGS sequence"/>
</dbReference>
<comment type="subcellular location">
    <subcellularLocation>
        <location evidence="1">Cytoplasm</location>
    </subcellularLocation>
</comment>
<keyword evidence="6" id="KW-1185">Reference proteome</keyword>
<evidence type="ECO:0000256" key="2">
    <source>
        <dbReference type="ARBA" id="ARBA00006411"/>
    </source>
</evidence>
<keyword evidence="3" id="KW-0963">Cytoplasm</keyword>
<dbReference type="EMBL" id="BAAANN010000002">
    <property type="protein sequence ID" value="GAA1942365.1"/>
    <property type="molecule type" value="Genomic_DNA"/>
</dbReference>
<reference evidence="5 6" key="1">
    <citation type="journal article" date="2019" name="Int. J. Syst. Evol. Microbiol.">
        <title>The Global Catalogue of Microorganisms (GCM) 10K type strain sequencing project: providing services to taxonomists for standard genome sequencing and annotation.</title>
        <authorList>
            <consortium name="The Broad Institute Genomics Platform"/>
            <consortium name="The Broad Institute Genome Sequencing Center for Infectious Disease"/>
            <person name="Wu L."/>
            <person name="Ma J."/>
        </authorList>
    </citation>
    <scope>NUCLEOTIDE SEQUENCE [LARGE SCALE GENOMIC DNA]</scope>
    <source>
        <strain evidence="5 6">JCM 14545</strain>
    </source>
</reference>
<accession>A0ABN2Q2E0</accession>
<comment type="similarity">
    <text evidence="2">Belongs to the EspG family.</text>
</comment>
<comment type="caution">
    <text evidence="5">The sequence shown here is derived from an EMBL/GenBank/DDBJ whole genome shotgun (WGS) entry which is preliminary data.</text>
</comment>
<evidence type="ECO:0000256" key="1">
    <source>
        <dbReference type="ARBA" id="ARBA00004496"/>
    </source>
</evidence>
<dbReference type="Pfam" id="PF14011">
    <property type="entry name" value="ESX-1_EspG"/>
    <property type="match status" value="1"/>
</dbReference>
<evidence type="ECO:0000256" key="4">
    <source>
        <dbReference type="ARBA" id="ARBA00023186"/>
    </source>
</evidence>
<sequence length="263" mass="28445">MFDLFEDAVRPVLEAVPRRAVVEDLYNPGIRDEDIGRPEAGSADPADLVAEAERYLVLADSLARMGIGEHGVLNETGRRVYSVMLKGPVRSVLSGVHENAPSPLDIRAYADEEAGILWYWRGDGTVSIRGSLFEELPDKIAELLPEHPAGHGKAIRIRAGREGVVPAAQRRQADAVRAMLARPRTGTILLDLMAFGTVFAEYPRHGFAVIDNDLGRYALAVHDTEGEGGSPDCSLVLCEFSAEALAGWIDVCLEVAMGGRDGD</sequence>
<evidence type="ECO:0000256" key="3">
    <source>
        <dbReference type="ARBA" id="ARBA00022490"/>
    </source>
</evidence>
<gene>
    <name evidence="5" type="ORF">GCM10009754_07200</name>
</gene>
<evidence type="ECO:0000313" key="6">
    <source>
        <dbReference type="Proteomes" id="UP001501116"/>
    </source>
</evidence>
<organism evidence="5 6">
    <name type="scientific">Amycolatopsis minnesotensis</name>
    <dbReference type="NCBI Taxonomy" id="337894"/>
    <lineage>
        <taxon>Bacteria</taxon>
        <taxon>Bacillati</taxon>
        <taxon>Actinomycetota</taxon>
        <taxon>Actinomycetes</taxon>
        <taxon>Pseudonocardiales</taxon>
        <taxon>Pseudonocardiaceae</taxon>
        <taxon>Amycolatopsis</taxon>
    </lineage>
</organism>
<proteinExistence type="inferred from homology"/>
<name>A0ABN2Q2E0_9PSEU</name>